<feature type="transmembrane region" description="Helical" evidence="1">
    <location>
        <begin position="210"/>
        <end position="229"/>
    </location>
</feature>
<reference evidence="3 4" key="1">
    <citation type="submission" date="2019-09" db="EMBL/GenBank/DDBJ databases">
        <title>Hydrogenophaga aromatica sp. nov., isolated from a para-xylene-degrading enrichment culture.</title>
        <authorList>
            <person name="Tancsics A."/>
            <person name="Banerjee S."/>
        </authorList>
    </citation>
    <scope>NUCLEOTIDE SEQUENCE [LARGE SCALE GENOMIC DNA]</scope>
    <source>
        <strain evidence="3 4">D2P1</strain>
    </source>
</reference>
<dbReference type="RefSeq" id="WP_177136998.1">
    <property type="nucleotide sequence ID" value="NZ_VYGV01000016.1"/>
</dbReference>
<dbReference type="AlphaFoldDB" id="A0A7Y8KYX8"/>
<proteinExistence type="predicted"/>
<feature type="transmembrane region" description="Helical" evidence="1">
    <location>
        <begin position="116"/>
        <end position="135"/>
    </location>
</feature>
<keyword evidence="1" id="KW-1133">Transmembrane helix</keyword>
<organism evidence="3 4">
    <name type="scientific">Hydrogenophaga aromaticivorans</name>
    <dbReference type="NCBI Taxonomy" id="2610898"/>
    <lineage>
        <taxon>Bacteria</taxon>
        <taxon>Pseudomonadati</taxon>
        <taxon>Pseudomonadota</taxon>
        <taxon>Betaproteobacteria</taxon>
        <taxon>Burkholderiales</taxon>
        <taxon>Comamonadaceae</taxon>
        <taxon>Hydrogenophaga</taxon>
    </lineage>
</organism>
<feature type="transmembrane region" description="Helical" evidence="1">
    <location>
        <begin position="300"/>
        <end position="317"/>
    </location>
</feature>
<sequence length="371" mass="40536">MVTTPRSSAWPLALLFAALVVYASLYPFQGWRMQGVEPMAFMLAPLPKYWTAFDVVSNFLGYAPLAFLLALSLLRSGAGGWSWLLGFTLPLLLSFGVETLQNYLPMRVASNLDLALNGAGALLGATAAWMLERLGGLRRWSQFRADWFVPGAHGSLVLLALWPAALLYPVSVPFGLGQVWDRLEMELANLLAETPFLAWVPFRVENPLPLSPLAEAFCVALGLLAPLLMGFADMRSLSRRVGFLVAFFVCALAVSGLSSALTYGPEHGWAWITSQALLGLALAFVAGLALLALPRRVCHALMLLCLATSLSLLNRAPVSPYFDQSLEVWEQGRFIRFYGLSQWLGWLWPFSALLFGLRAIARHPGAGQGAH</sequence>
<comment type="caution">
    <text evidence="3">The sequence shown here is derived from an EMBL/GenBank/DDBJ whole genome shotgun (WGS) entry which is preliminary data.</text>
</comment>
<feature type="transmembrane region" description="Helical" evidence="1">
    <location>
        <begin position="49"/>
        <end position="71"/>
    </location>
</feature>
<feature type="transmembrane region" description="Helical" evidence="1">
    <location>
        <begin position="83"/>
        <end position="104"/>
    </location>
</feature>
<name>A0A7Y8KYX8_9BURK</name>
<evidence type="ECO:0000256" key="1">
    <source>
        <dbReference type="SAM" id="Phobius"/>
    </source>
</evidence>
<evidence type="ECO:0000313" key="3">
    <source>
        <dbReference type="EMBL" id="NWF47097.1"/>
    </source>
</evidence>
<gene>
    <name evidence="3" type="ORF">F3K02_17845</name>
</gene>
<dbReference type="PANTHER" id="PTHR28008:SF1">
    <property type="entry name" value="DOMAIN PROTEIN, PUTATIVE (AFU_ORTHOLOGUE AFUA_3G10980)-RELATED"/>
    <property type="match status" value="1"/>
</dbReference>
<keyword evidence="4" id="KW-1185">Reference proteome</keyword>
<keyword evidence="1" id="KW-0472">Membrane</keyword>
<keyword evidence="1" id="KW-0812">Transmembrane</keyword>
<dbReference type="EMBL" id="VYGV01000016">
    <property type="protein sequence ID" value="NWF47097.1"/>
    <property type="molecule type" value="Genomic_DNA"/>
</dbReference>
<feature type="transmembrane region" description="Helical" evidence="1">
    <location>
        <begin position="241"/>
        <end position="263"/>
    </location>
</feature>
<dbReference type="PANTHER" id="PTHR28008">
    <property type="entry name" value="DOMAIN PROTEIN, PUTATIVE (AFU_ORTHOLOGUE AFUA_3G10980)-RELATED"/>
    <property type="match status" value="1"/>
</dbReference>
<dbReference type="InterPro" id="IPR006976">
    <property type="entry name" value="VanZ-like"/>
</dbReference>
<feature type="domain" description="VanZ-like" evidence="2">
    <location>
        <begin position="18"/>
        <end position="130"/>
    </location>
</feature>
<evidence type="ECO:0000313" key="4">
    <source>
        <dbReference type="Proteomes" id="UP000545507"/>
    </source>
</evidence>
<feature type="transmembrane region" description="Helical" evidence="1">
    <location>
        <begin position="337"/>
        <end position="357"/>
    </location>
</feature>
<evidence type="ECO:0000259" key="2">
    <source>
        <dbReference type="Pfam" id="PF04892"/>
    </source>
</evidence>
<accession>A0A7Y8KYX8</accession>
<dbReference type="Proteomes" id="UP000545507">
    <property type="component" value="Unassembled WGS sequence"/>
</dbReference>
<feature type="transmembrane region" description="Helical" evidence="1">
    <location>
        <begin position="269"/>
        <end position="293"/>
    </location>
</feature>
<protein>
    <submittedName>
        <fullName evidence="3">VanZ family protein</fullName>
    </submittedName>
</protein>
<dbReference type="Pfam" id="PF04892">
    <property type="entry name" value="VanZ"/>
    <property type="match status" value="1"/>
</dbReference>